<reference evidence="2 3" key="1">
    <citation type="journal article" date="2015" name="Genome Announc.">
        <title>Draft Genome of the Euendolithic (true boring) Cyanobacterium Mastigocoleus testarum strain BC008.</title>
        <authorList>
            <person name="Guida B.S."/>
            <person name="Garcia-Pichel F."/>
        </authorList>
    </citation>
    <scope>NUCLEOTIDE SEQUENCE [LARGE SCALE GENOMIC DNA]</scope>
    <source>
        <strain evidence="2 3">BC008</strain>
    </source>
</reference>
<evidence type="ECO:0000256" key="1">
    <source>
        <dbReference type="SAM" id="Phobius"/>
    </source>
</evidence>
<dbReference type="AlphaFoldDB" id="A0A0V7ZIU2"/>
<accession>A0A0V7ZIU2</accession>
<feature type="transmembrane region" description="Helical" evidence="1">
    <location>
        <begin position="56"/>
        <end position="75"/>
    </location>
</feature>
<dbReference type="Proteomes" id="UP000053372">
    <property type="component" value="Unassembled WGS sequence"/>
</dbReference>
<keyword evidence="1" id="KW-0812">Transmembrane</keyword>
<dbReference type="OrthoDB" id="517257at2"/>
<proteinExistence type="predicted"/>
<name>A0A0V7ZIU2_9CYAN</name>
<keyword evidence="3" id="KW-1185">Reference proteome</keyword>
<dbReference type="RefSeq" id="WP_058184189.1">
    <property type="nucleotide sequence ID" value="NZ_LMTZ01000120.1"/>
</dbReference>
<dbReference type="EMBL" id="LMTZ01000120">
    <property type="protein sequence ID" value="KST64538.1"/>
    <property type="molecule type" value="Genomic_DNA"/>
</dbReference>
<keyword evidence="1" id="KW-1133">Transmembrane helix</keyword>
<feature type="transmembrane region" description="Helical" evidence="1">
    <location>
        <begin position="81"/>
        <end position="100"/>
    </location>
</feature>
<evidence type="ECO:0000313" key="2">
    <source>
        <dbReference type="EMBL" id="KST64538.1"/>
    </source>
</evidence>
<feature type="transmembrane region" description="Helical" evidence="1">
    <location>
        <begin position="12"/>
        <end position="35"/>
    </location>
</feature>
<comment type="caution">
    <text evidence="2">The sequence shown here is derived from an EMBL/GenBank/DDBJ whole genome shotgun (WGS) entry which is preliminary data.</text>
</comment>
<keyword evidence="1" id="KW-0472">Membrane</keyword>
<gene>
    <name evidence="2" type="ORF">BC008_18090</name>
</gene>
<sequence length="125" mass="13558">MYYYSFHPPYFLVILGLFVAVTSGAAFSGTLKLNLQEWQQGVTENPEARLSTKSSIFPFLGVGIGIGLFLCSGLRIFGFSALLACAVGLPTALFTCWLVWKQLGSMLAYAESKGGIESLDLDSLF</sequence>
<evidence type="ECO:0000313" key="3">
    <source>
        <dbReference type="Proteomes" id="UP000053372"/>
    </source>
</evidence>
<organism evidence="2 3">
    <name type="scientific">Mastigocoleus testarum BC008</name>
    <dbReference type="NCBI Taxonomy" id="371196"/>
    <lineage>
        <taxon>Bacteria</taxon>
        <taxon>Bacillati</taxon>
        <taxon>Cyanobacteriota</taxon>
        <taxon>Cyanophyceae</taxon>
        <taxon>Nostocales</taxon>
        <taxon>Hapalosiphonaceae</taxon>
        <taxon>Mastigocoleus</taxon>
    </lineage>
</organism>
<protein>
    <submittedName>
        <fullName evidence="2">Uncharacterized protein</fullName>
    </submittedName>
</protein>